<sequence>MTPLITYIRGSEVSSYRKTASSIPQKRDHDLNLKQLINIK</sequence>
<organism evidence="1 2">
    <name type="scientific">Pseudoalteromonas translucida (strain TAC 125)</name>
    <dbReference type="NCBI Taxonomy" id="326442"/>
    <lineage>
        <taxon>Bacteria</taxon>
        <taxon>Pseudomonadati</taxon>
        <taxon>Pseudomonadota</taxon>
        <taxon>Gammaproteobacteria</taxon>
        <taxon>Alteromonadales</taxon>
        <taxon>Pseudoalteromonadaceae</taxon>
        <taxon>Pseudoalteromonas</taxon>
    </lineage>
</organism>
<evidence type="ECO:0000313" key="1">
    <source>
        <dbReference type="EMBL" id="CAI86249.1"/>
    </source>
</evidence>
<reference evidence="1 2" key="1">
    <citation type="journal article" date="2005" name="Genome Res.">
        <title>Coping with cold: the genome of the versatile marine Antarctica bacterium Pseudoalteromonas haloplanktis TAC125.</title>
        <authorList>
            <person name="Medigue C."/>
            <person name="Krin E."/>
            <person name="Pascal G."/>
            <person name="Barbe V."/>
            <person name="Bernsel A."/>
            <person name="Bertin P."/>
            <person name="Cheung F."/>
            <person name="Cruveiller S."/>
            <person name="Damico S."/>
            <person name="Duilio A."/>
            <person name="Fang G."/>
            <person name="Feller G."/>
            <person name="Mangenot S."/>
            <person name="Marino G."/>
            <person name="Nilsson J."/>
            <person name="Parilli E."/>
            <person name="Rocha E."/>
            <person name="Rouy Z."/>
            <person name="Sekowska A."/>
            <person name="Tutino M.L."/>
            <person name="Vallenet D."/>
            <person name="von Heijne G."/>
            <person name="Danchin A."/>
        </authorList>
    </citation>
    <scope>NUCLEOTIDE SEQUENCE [LARGE SCALE GENOMIC DNA]</scope>
    <source>
        <strain evidence="2">TAC 125</strain>
    </source>
</reference>
<dbReference type="HOGENOM" id="CLU_3295176_0_0_6"/>
<protein>
    <submittedName>
        <fullName evidence="1">Orphan protein</fullName>
    </submittedName>
</protein>
<proteinExistence type="predicted"/>
<dbReference type="Proteomes" id="UP000006843">
    <property type="component" value="Chromosome I"/>
</dbReference>
<evidence type="ECO:0000313" key="2">
    <source>
        <dbReference type="Proteomes" id="UP000006843"/>
    </source>
</evidence>
<dbReference type="AlphaFoldDB" id="Q3IKL1"/>
<name>Q3IKL1_PSET1</name>
<gene>
    <name evidence="1" type="ordered locus">PSHAa1174</name>
</gene>
<dbReference type="KEGG" id="pha:PSHAa1174"/>
<keyword evidence="2" id="KW-1185">Reference proteome</keyword>
<dbReference type="EMBL" id="CR954246">
    <property type="protein sequence ID" value="CAI86249.1"/>
    <property type="molecule type" value="Genomic_DNA"/>
</dbReference>
<accession>Q3IKL1</accession>